<gene>
    <name evidence="1" type="ORF">CAP_6308</name>
</gene>
<dbReference type="InterPro" id="IPR052918">
    <property type="entry name" value="Motility_Chemotaxis_Reg"/>
</dbReference>
<dbReference type="eggNOG" id="COG1520">
    <property type="taxonomic scope" value="Bacteria"/>
</dbReference>
<dbReference type="AlphaFoldDB" id="A0A017T2L2"/>
<dbReference type="EMBL" id="ASRX01000052">
    <property type="protein sequence ID" value="EYF03045.1"/>
    <property type="molecule type" value="Genomic_DNA"/>
</dbReference>
<protein>
    <submittedName>
        <fullName evidence="1">Uncharacterized protein</fullName>
    </submittedName>
</protein>
<dbReference type="PANTHER" id="PTHR35580">
    <property type="entry name" value="CELL SURFACE GLYCOPROTEIN (S-LAYER PROTEIN)-LIKE PROTEIN"/>
    <property type="match status" value="1"/>
</dbReference>
<dbReference type="InterPro" id="IPR011047">
    <property type="entry name" value="Quinoprotein_ADH-like_sf"/>
</dbReference>
<comment type="caution">
    <text evidence="1">The sequence shown here is derived from an EMBL/GenBank/DDBJ whole genome shotgun (WGS) entry which is preliminary data.</text>
</comment>
<accession>A0A017T2L2</accession>
<reference evidence="1 2" key="1">
    <citation type="submission" date="2013-05" db="EMBL/GenBank/DDBJ databases">
        <title>Genome assembly of Chondromyces apiculatus DSM 436.</title>
        <authorList>
            <person name="Sharma G."/>
            <person name="Khatri I."/>
            <person name="Kaur C."/>
            <person name="Mayilraj S."/>
            <person name="Subramanian S."/>
        </authorList>
    </citation>
    <scope>NUCLEOTIDE SEQUENCE [LARGE SCALE GENOMIC DNA]</scope>
    <source>
        <strain evidence="1 2">DSM 436</strain>
    </source>
</reference>
<evidence type="ECO:0000313" key="1">
    <source>
        <dbReference type="EMBL" id="EYF03045.1"/>
    </source>
</evidence>
<name>A0A017T2L2_9BACT</name>
<keyword evidence="2" id="KW-1185">Reference proteome</keyword>
<evidence type="ECO:0000313" key="2">
    <source>
        <dbReference type="Proteomes" id="UP000019678"/>
    </source>
</evidence>
<sequence length="549" mass="55583">MNGVLGTSPAGVAATLLLFAGGCGMLLGLDEFTDGAANGGGATGGSGGQGGAGATLCSPGTAAPCYTGPAGTEDVGLCRAGSRTCLEDGSGYGECAGEVLPRAEDCAGAGDEDCDGTACSEPLWAYWLGSIATPMGSALDAEGNILLTGTFRGTILPAPHTLTAGFNDHYFLAKFDREGEVLWAQQFGLAGSPGYDIDVAVHPDSNTIVLAGNLLEDTDFGGGALPAPTNGNWGMFVASFDSDGSHRWSKSFGSSADLQQMHVVATAGGKAIISGMFLGAANLGGSTFTSTASYDAFLVGLDISDGSHRWSRSIGDVIGSGSQDQYITALATSSGHAIVIGGAFTTSLALGGTHSLTHQGPSAYLARLDEYSGSPSWSRKLPGSSILAAATDNAGNSFITGYIDAPVDFGGGSILEPSGNKDVFAAKYGQSGTHHWSKHFGQFNDNQGLQVGVGPEDNVVLAGTASGTINFGGAPLTGQPPSDIFIAKFGALGAHQWSHLYGNASAETPHTMNVDALSGEVVIAGRTESAINIGVQPIEQGMFIMKLAR</sequence>
<organism evidence="1 2">
    <name type="scientific">Chondromyces apiculatus DSM 436</name>
    <dbReference type="NCBI Taxonomy" id="1192034"/>
    <lineage>
        <taxon>Bacteria</taxon>
        <taxon>Pseudomonadati</taxon>
        <taxon>Myxococcota</taxon>
        <taxon>Polyangia</taxon>
        <taxon>Polyangiales</taxon>
        <taxon>Polyangiaceae</taxon>
        <taxon>Chondromyces</taxon>
    </lineage>
</organism>
<proteinExistence type="predicted"/>
<dbReference type="STRING" id="1192034.CAP_6308"/>
<dbReference type="SUPFAM" id="SSF50998">
    <property type="entry name" value="Quinoprotein alcohol dehydrogenase-like"/>
    <property type="match status" value="1"/>
</dbReference>
<dbReference type="Proteomes" id="UP000019678">
    <property type="component" value="Unassembled WGS sequence"/>
</dbReference>
<dbReference type="PANTHER" id="PTHR35580:SF1">
    <property type="entry name" value="PHYTASE-LIKE DOMAIN-CONTAINING PROTEIN"/>
    <property type="match status" value="1"/>
</dbReference>